<keyword evidence="1" id="KW-1185">Reference proteome</keyword>
<evidence type="ECO:0000313" key="1">
    <source>
        <dbReference type="Proteomes" id="UP000095287"/>
    </source>
</evidence>
<dbReference type="WBParaSite" id="L893_g16339.t1">
    <property type="protein sequence ID" value="L893_g16339.t1"/>
    <property type="gene ID" value="L893_g16339"/>
</dbReference>
<accession>A0A1I7YHB5</accession>
<proteinExistence type="predicted"/>
<organism evidence="1 2">
    <name type="scientific">Steinernema glaseri</name>
    <dbReference type="NCBI Taxonomy" id="37863"/>
    <lineage>
        <taxon>Eukaryota</taxon>
        <taxon>Metazoa</taxon>
        <taxon>Ecdysozoa</taxon>
        <taxon>Nematoda</taxon>
        <taxon>Chromadorea</taxon>
        <taxon>Rhabditida</taxon>
        <taxon>Tylenchina</taxon>
        <taxon>Panagrolaimomorpha</taxon>
        <taxon>Strongyloidoidea</taxon>
        <taxon>Steinernematidae</taxon>
        <taxon>Steinernema</taxon>
    </lineage>
</organism>
<sequence>MIVLPCTNYNFNNRTAIYLRKHSLHWLYTTNSSTCTEALQLMIVLPCTNYNFINRTTIYLRKHSLHWLYTSNSSTWVALLR</sequence>
<name>A0A1I7YHB5_9BILA</name>
<reference evidence="2" key="1">
    <citation type="submission" date="2016-11" db="UniProtKB">
        <authorList>
            <consortium name="WormBaseParasite"/>
        </authorList>
    </citation>
    <scope>IDENTIFICATION</scope>
</reference>
<dbReference type="Proteomes" id="UP000095287">
    <property type="component" value="Unplaced"/>
</dbReference>
<evidence type="ECO:0000313" key="2">
    <source>
        <dbReference type="WBParaSite" id="L893_g16339.t1"/>
    </source>
</evidence>
<protein>
    <submittedName>
        <fullName evidence="2">Ovule protein</fullName>
    </submittedName>
</protein>
<dbReference type="AlphaFoldDB" id="A0A1I7YHB5"/>